<dbReference type="InterPro" id="IPR023631">
    <property type="entry name" value="Amidase_dom"/>
</dbReference>
<dbReference type="InterPro" id="IPR036928">
    <property type="entry name" value="AS_sf"/>
</dbReference>
<proteinExistence type="predicted"/>
<dbReference type="EMBL" id="FMSH01000198">
    <property type="protein sequence ID" value="SCU76131.1"/>
    <property type="molecule type" value="Genomic_DNA"/>
</dbReference>
<accession>A0A1K0IFJ5</accession>
<dbReference type="Pfam" id="PF01425">
    <property type="entry name" value="Amidase"/>
    <property type="match status" value="1"/>
</dbReference>
<dbReference type="Gene3D" id="3.90.1300.10">
    <property type="entry name" value="Amidase signature (AS) domain"/>
    <property type="match status" value="1"/>
</dbReference>
<reference evidence="2" key="1">
    <citation type="submission" date="2016-09" db="EMBL/GenBank/DDBJ databases">
        <authorList>
            <person name="Capua I."/>
            <person name="De Benedictis P."/>
            <person name="Joannis T."/>
            <person name="Lombin L.H."/>
            <person name="Cattoli G."/>
        </authorList>
    </citation>
    <scope>NUCLEOTIDE SEQUENCE</scope>
    <source>
        <strain evidence="2">B9</strain>
    </source>
</reference>
<dbReference type="RefSeq" id="WP_340525339.1">
    <property type="nucleotide sequence ID" value="NZ_FMSH01000198.1"/>
</dbReference>
<sequence length="508" mass="52957">MTNSYQPVPDGPGQHAPFSVVEATVASAHAAMRDGRLTARQLASACLARISAYDQGGPALRSILQRNPQALEEAGRIDAMAGRNPTRPPAPPHGIPVLVKDNIECGGMETTAGAACLRGNLSTDDAFVIRRLREAGAIVLAKTNLHELASGGETVSTLSGQTLNPYDLTRTPGGSSGGTGAGIAASFGLLGIGTDGVNSIRSPASANNLVGLRPTMGLISRAGLVPCGLTQDTIGPITRTVADAALVLDVIAGHDPADPVTSQGARHIPASYAASLDRDGLRGARIGVLRHFFGDQDVHRPVNAVMQAALATIAAHGAELVALDDAISPDELLASTLVHHYEMERDLDAYLAGLPPGVPVRSMKDIIAAGSVHPSVAGTLATAAALSEREGEYRERLQRQQALRQRLQDLMARHRLDALAFPHQRRLVAPVGEIQAERNGVLASATGFPAIVIPAGFSAPDGNAPQGVPVGLEFFGLPFTEPVLIRLAYAAEQALRARRPPHSTPALE</sequence>
<dbReference type="SUPFAM" id="SSF75304">
    <property type="entry name" value="Amidase signature (AS) enzymes"/>
    <property type="match status" value="1"/>
</dbReference>
<gene>
    <name evidence="2" type="ORF">CNECB9_2770039</name>
</gene>
<evidence type="ECO:0000313" key="2">
    <source>
        <dbReference type="EMBL" id="SCU76131.1"/>
    </source>
</evidence>
<protein>
    <submittedName>
        <fullName evidence="2">Amidase</fullName>
    </submittedName>
</protein>
<name>A0A1K0IFJ5_CUPNE</name>
<dbReference type="PANTHER" id="PTHR42678">
    <property type="entry name" value="AMIDASE"/>
    <property type="match status" value="1"/>
</dbReference>
<feature type="domain" description="Amidase" evidence="1">
    <location>
        <begin position="43"/>
        <end position="483"/>
    </location>
</feature>
<dbReference type="PANTHER" id="PTHR42678:SF5">
    <property type="entry name" value="GLUTAMYL-TRNA(GLN) AMIDOTRANSFERASE SUBUNIT A"/>
    <property type="match status" value="1"/>
</dbReference>
<organism evidence="2">
    <name type="scientific">Cupriavidus necator</name>
    <name type="common">Alcaligenes eutrophus</name>
    <name type="synonym">Ralstonia eutropha</name>
    <dbReference type="NCBI Taxonomy" id="106590"/>
    <lineage>
        <taxon>Bacteria</taxon>
        <taxon>Pseudomonadati</taxon>
        <taxon>Pseudomonadota</taxon>
        <taxon>Betaproteobacteria</taxon>
        <taxon>Burkholderiales</taxon>
        <taxon>Burkholderiaceae</taxon>
        <taxon>Cupriavidus</taxon>
    </lineage>
</organism>
<evidence type="ECO:0000259" key="1">
    <source>
        <dbReference type="Pfam" id="PF01425"/>
    </source>
</evidence>
<dbReference type="AlphaFoldDB" id="A0A1K0IFJ5"/>